<organism evidence="1 2">
    <name type="scientific">Stutzerimonas xanthomarina</name>
    <dbReference type="NCBI Taxonomy" id="271420"/>
    <lineage>
        <taxon>Bacteria</taxon>
        <taxon>Pseudomonadati</taxon>
        <taxon>Pseudomonadota</taxon>
        <taxon>Gammaproteobacteria</taxon>
        <taxon>Pseudomonadales</taxon>
        <taxon>Pseudomonadaceae</taxon>
        <taxon>Stutzerimonas</taxon>
    </lineage>
</organism>
<comment type="caution">
    <text evidence="1">The sequence shown here is derived from an EMBL/GenBank/DDBJ whole genome shotgun (WGS) entry which is preliminary data.</text>
</comment>
<dbReference type="EMBL" id="RHQL01000010">
    <property type="protein sequence ID" value="RRV08822.1"/>
    <property type="molecule type" value="Genomic_DNA"/>
</dbReference>
<sequence length="67" mass="7068">MSQQPASNLIQVPTEALKGLVSIATGQVRHVYMGMCPDQVEGPDVRDGDCPACQLLTRADGILSGLD</sequence>
<gene>
    <name evidence="1" type="ORF">EGJ28_16270</name>
</gene>
<dbReference type="AlphaFoldDB" id="A0A3R8VT62"/>
<evidence type="ECO:0000313" key="2">
    <source>
        <dbReference type="Proteomes" id="UP000276506"/>
    </source>
</evidence>
<name>A0A3R8VT62_9GAMM</name>
<reference evidence="1 2" key="1">
    <citation type="submission" date="2018-10" db="EMBL/GenBank/DDBJ databases">
        <title>Transmission dynamics of multidrug resistant bacteria on intensive care unit surfaces.</title>
        <authorList>
            <person name="D'Souza A.W."/>
            <person name="Potter R.F."/>
            <person name="Wallace M."/>
            <person name="Shupe A."/>
            <person name="Patel S."/>
            <person name="Sun S."/>
            <person name="Gul D."/>
            <person name="Kwon J.H."/>
            <person name="Andleeb S."/>
            <person name="Burnham C.-A.D."/>
            <person name="Dantas G."/>
        </authorList>
    </citation>
    <scope>NUCLEOTIDE SEQUENCE [LARGE SCALE GENOMIC DNA]</scope>
    <source>
        <strain evidence="1 2">PX_177</strain>
    </source>
</reference>
<proteinExistence type="predicted"/>
<evidence type="ECO:0000313" key="1">
    <source>
        <dbReference type="EMBL" id="RRV08822.1"/>
    </source>
</evidence>
<protein>
    <submittedName>
        <fullName evidence="1">Uncharacterized protein</fullName>
    </submittedName>
</protein>
<accession>A0A3R8VT62</accession>
<dbReference type="Proteomes" id="UP000276506">
    <property type="component" value="Unassembled WGS sequence"/>
</dbReference>